<sequence>MGQTQSKQESSGNVKEEEVSELVRCSSDLSISDKSYASMKIKKKKNHESHRGVFHGGIKKKRMHKSDMIRNHNSSNVCSSSSSSIMSNMSSSSSNSFFNSEQNDEPYSVCSTSLEEVQFEKPKKAIKKIDWERNPDAWAYLYSFNTATCNPELLKYRYNTNERPGYLIGSGGVCDIRINDKDVHERHCLIYPEVYVDFNNNSKLQICLRDMRRHVTVPIQVNGTNLKAEYTREPYPLNTNDIVRLSSNTAFRIIFAPSEIKIATFDDDYKLGPMIGTSLYSKISVAHLRKNREVQHAVKMIRKDSFKKRPDILKQFMQEVAILMSLEKHPGIVGIIKVYDEAENFHLVMEYFPEGDLYSFIVNIKQLPEEHTRIIFIQLFSAVNFLHQAGVVHRDIKPENTFFYKVLMVSKAKLQVKICDFGLATLHQNKRTLLHSYCGSPSYVAPEIISLHGETESGYGNLCDLWSLGVVLYVCLCGHPPFYGDDYVSIDERILSGSLEHCEQLPIWNSLSLSVRSLIRRLLKVKPEERLTAAEALDHPWIIANSVDN</sequence>
<dbReference type="InterPro" id="IPR008984">
    <property type="entry name" value="SMAD_FHA_dom_sf"/>
</dbReference>
<evidence type="ECO:0000256" key="3">
    <source>
        <dbReference type="ARBA" id="ARBA00022679"/>
    </source>
</evidence>
<feature type="compositionally biased region" description="Polar residues" evidence="7">
    <location>
        <begin position="1"/>
        <end position="13"/>
    </location>
</feature>
<dbReference type="OMA" id="CNIRIND"/>
<dbReference type="Pfam" id="PF00069">
    <property type="entry name" value="Pkinase"/>
    <property type="match status" value="1"/>
</dbReference>
<dbReference type="InterPro" id="IPR008271">
    <property type="entry name" value="Ser/Thr_kinase_AS"/>
</dbReference>
<dbReference type="GeneID" id="93615237"/>
<evidence type="ECO:0000313" key="9">
    <source>
        <dbReference type="EMBL" id="EIE83561.1"/>
    </source>
</evidence>
<dbReference type="Pfam" id="PF00498">
    <property type="entry name" value="FHA"/>
    <property type="match status" value="1"/>
</dbReference>
<evidence type="ECO:0000259" key="8">
    <source>
        <dbReference type="PROSITE" id="PS50011"/>
    </source>
</evidence>
<gene>
    <name evidence="9" type="ORF">RO3G_08266</name>
</gene>
<evidence type="ECO:0000256" key="4">
    <source>
        <dbReference type="ARBA" id="ARBA00022741"/>
    </source>
</evidence>
<dbReference type="AlphaFoldDB" id="I1C531"/>
<keyword evidence="6" id="KW-0067">ATP-binding</keyword>
<dbReference type="PROSITE" id="PS00108">
    <property type="entry name" value="PROTEIN_KINASE_ST"/>
    <property type="match status" value="1"/>
</dbReference>
<dbReference type="eggNOG" id="KOG0032">
    <property type="taxonomic scope" value="Eukaryota"/>
</dbReference>
<keyword evidence="2" id="KW-0723">Serine/threonine-protein kinase</keyword>
<dbReference type="InterPro" id="IPR000253">
    <property type="entry name" value="FHA_dom"/>
</dbReference>
<dbReference type="CDD" id="cd00060">
    <property type="entry name" value="FHA"/>
    <property type="match status" value="1"/>
</dbReference>
<protein>
    <recommendedName>
        <fullName evidence="8">Protein kinase domain-containing protein</fullName>
    </recommendedName>
</protein>
<keyword evidence="5" id="KW-0418">Kinase</keyword>
<comment type="similarity">
    <text evidence="1">Belongs to the protein kinase superfamily. CAMK Ser/Thr protein kinase family. CHEK2 subfamily.</text>
</comment>
<evidence type="ECO:0000256" key="1">
    <source>
        <dbReference type="ARBA" id="ARBA00005575"/>
    </source>
</evidence>
<dbReference type="SUPFAM" id="SSF56112">
    <property type="entry name" value="Protein kinase-like (PK-like)"/>
    <property type="match status" value="1"/>
</dbReference>
<feature type="compositionally biased region" description="Low complexity" evidence="7">
    <location>
        <begin position="73"/>
        <end position="85"/>
    </location>
</feature>
<evidence type="ECO:0000256" key="7">
    <source>
        <dbReference type="SAM" id="MobiDB-lite"/>
    </source>
</evidence>
<keyword evidence="4" id="KW-0547">Nucleotide-binding</keyword>
<dbReference type="VEuPathDB" id="FungiDB:RO3G_08266"/>
<dbReference type="InterPro" id="IPR000719">
    <property type="entry name" value="Prot_kinase_dom"/>
</dbReference>
<dbReference type="InterPro" id="IPR050205">
    <property type="entry name" value="CDPK_Ser/Thr_kinases"/>
</dbReference>
<dbReference type="SMART" id="SM00220">
    <property type="entry name" value="S_TKc"/>
    <property type="match status" value="1"/>
</dbReference>
<proteinExistence type="inferred from homology"/>
<dbReference type="OrthoDB" id="2226524at2759"/>
<accession>I1C531</accession>
<dbReference type="Proteomes" id="UP000009138">
    <property type="component" value="Unassembled WGS sequence"/>
</dbReference>
<organism evidence="9 10">
    <name type="scientific">Rhizopus delemar (strain RA 99-880 / ATCC MYA-4621 / FGSC 9543 / NRRL 43880)</name>
    <name type="common">Mucormycosis agent</name>
    <name type="synonym">Rhizopus arrhizus var. delemar</name>
    <dbReference type="NCBI Taxonomy" id="246409"/>
    <lineage>
        <taxon>Eukaryota</taxon>
        <taxon>Fungi</taxon>
        <taxon>Fungi incertae sedis</taxon>
        <taxon>Mucoromycota</taxon>
        <taxon>Mucoromycotina</taxon>
        <taxon>Mucoromycetes</taxon>
        <taxon>Mucorales</taxon>
        <taxon>Mucorineae</taxon>
        <taxon>Rhizopodaceae</taxon>
        <taxon>Rhizopus</taxon>
    </lineage>
</organism>
<dbReference type="GO" id="GO:0004674">
    <property type="term" value="F:protein serine/threonine kinase activity"/>
    <property type="evidence" value="ECO:0007669"/>
    <property type="project" value="UniProtKB-KW"/>
</dbReference>
<dbReference type="InParanoid" id="I1C531"/>
<name>I1C531_RHIO9</name>
<dbReference type="STRING" id="246409.I1C531"/>
<dbReference type="SUPFAM" id="SSF49879">
    <property type="entry name" value="SMAD/FHA domain"/>
    <property type="match status" value="1"/>
</dbReference>
<keyword evidence="10" id="KW-1185">Reference proteome</keyword>
<dbReference type="InterPro" id="IPR011009">
    <property type="entry name" value="Kinase-like_dom_sf"/>
</dbReference>
<dbReference type="Gene3D" id="2.60.200.20">
    <property type="match status" value="1"/>
</dbReference>
<dbReference type="RefSeq" id="XP_067518957.1">
    <property type="nucleotide sequence ID" value="XM_067662856.1"/>
</dbReference>
<dbReference type="EMBL" id="CH476737">
    <property type="protein sequence ID" value="EIE83561.1"/>
    <property type="molecule type" value="Genomic_DNA"/>
</dbReference>
<dbReference type="FunFam" id="1.10.510.10:FF:000571">
    <property type="entry name" value="Maternal embryonic leucine zipper kinase"/>
    <property type="match status" value="1"/>
</dbReference>
<keyword evidence="3" id="KW-0808">Transferase</keyword>
<evidence type="ECO:0000256" key="2">
    <source>
        <dbReference type="ARBA" id="ARBA00022527"/>
    </source>
</evidence>
<dbReference type="Gene3D" id="1.10.510.10">
    <property type="entry name" value="Transferase(Phosphotransferase) domain 1"/>
    <property type="match status" value="1"/>
</dbReference>
<evidence type="ECO:0000256" key="6">
    <source>
        <dbReference type="ARBA" id="ARBA00022840"/>
    </source>
</evidence>
<evidence type="ECO:0000256" key="5">
    <source>
        <dbReference type="ARBA" id="ARBA00022777"/>
    </source>
</evidence>
<dbReference type="GO" id="GO:0005524">
    <property type="term" value="F:ATP binding"/>
    <property type="evidence" value="ECO:0007669"/>
    <property type="project" value="UniProtKB-KW"/>
</dbReference>
<reference evidence="9 10" key="1">
    <citation type="journal article" date="2009" name="PLoS Genet.">
        <title>Genomic analysis of the basal lineage fungus Rhizopus oryzae reveals a whole-genome duplication.</title>
        <authorList>
            <person name="Ma L.-J."/>
            <person name="Ibrahim A.S."/>
            <person name="Skory C."/>
            <person name="Grabherr M.G."/>
            <person name="Burger G."/>
            <person name="Butler M."/>
            <person name="Elias M."/>
            <person name="Idnurm A."/>
            <person name="Lang B.F."/>
            <person name="Sone T."/>
            <person name="Abe A."/>
            <person name="Calvo S.E."/>
            <person name="Corrochano L.M."/>
            <person name="Engels R."/>
            <person name="Fu J."/>
            <person name="Hansberg W."/>
            <person name="Kim J.-M."/>
            <person name="Kodira C.D."/>
            <person name="Koehrsen M.J."/>
            <person name="Liu B."/>
            <person name="Miranda-Saavedra D."/>
            <person name="O'Leary S."/>
            <person name="Ortiz-Castellanos L."/>
            <person name="Poulter R."/>
            <person name="Rodriguez-Romero J."/>
            <person name="Ruiz-Herrera J."/>
            <person name="Shen Y.-Q."/>
            <person name="Zeng Q."/>
            <person name="Galagan J."/>
            <person name="Birren B.W."/>
            <person name="Cuomo C.A."/>
            <person name="Wickes B.L."/>
        </authorList>
    </citation>
    <scope>NUCLEOTIDE SEQUENCE [LARGE SCALE GENOMIC DNA]</scope>
    <source>
        <strain evidence="10">RA 99-880 / ATCC MYA-4621 / FGSC 9543 / NRRL 43880</strain>
    </source>
</reference>
<dbReference type="PANTHER" id="PTHR24349">
    <property type="entry name" value="SERINE/THREONINE-PROTEIN KINASE"/>
    <property type="match status" value="1"/>
</dbReference>
<feature type="region of interest" description="Disordered" evidence="7">
    <location>
        <begin position="1"/>
        <end position="85"/>
    </location>
</feature>
<evidence type="ECO:0000313" key="10">
    <source>
        <dbReference type="Proteomes" id="UP000009138"/>
    </source>
</evidence>
<feature type="domain" description="Protein kinase" evidence="8">
    <location>
        <begin position="269"/>
        <end position="542"/>
    </location>
</feature>
<dbReference type="PROSITE" id="PS50011">
    <property type="entry name" value="PROTEIN_KINASE_DOM"/>
    <property type="match status" value="1"/>
</dbReference>